<dbReference type="EMBL" id="MU157824">
    <property type="protein sequence ID" value="KAF9535537.1"/>
    <property type="molecule type" value="Genomic_DNA"/>
</dbReference>
<name>A0A9P6EUJ9_9AGAR</name>
<dbReference type="Proteomes" id="UP000807306">
    <property type="component" value="Unassembled WGS sequence"/>
</dbReference>
<accession>A0A9P6EUJ9</accession>
<evidence type="ECO:0000313" key="1">
    <source>
        <dbReference type="EMBL" id="KAF9535537.1"/>
    </source>
</evidence>
<sequence>MRNLFPIHCAYHAFDLYAPLSQLSNNSWIKSPSRTYSCQLLGLVKPHSLEFSNRIVL</sequence>
<keyword evidence="2" id="KW-1185">Reference proteome</keyword>
<gene>
    <name evidence="1" type="ORF">CPB83DRAFT_841938</name>
</gene>
<comment type="caution">
    <text evidence="1">The sequence shown here is derived from an EMBL/GenBank/DDBJ whole genome shotgun (WGS) entry which is preliminary data.</text>
</comment>
<organism evidence="1 2">
    <name type="scientific">Crepidotus variabilis</name>
    <dbReference type="NCBI Taxonomy" id="179855"/>
    <lineage>
        <taxon>Eukaryota</taxon>
        <taxon>Fungi</taxon>
        <taxon>Dikarya</taxon>
        <taxon>Basidiomycota</taxon>
        <taxon>Agaricomycotina</taxon>
        <taxon>Agaricomycetes</taxon>
        <taxon>Agaricomycetidae</taxon>
        <taxon>Agaricales</taxon>
        <taxon>Agaricineae</taxon>
        <taxon>Crepidotaceae</taxon>
        <taxon>Crepidotus</taxon>
    </lineage>
</organism>
<reference evidence="1" key="1">
    <citation type="submission" date="2020-11" db="EMBL/GenBank/DDBJ databases">
        <authorList>
            <consortium name="DOE Joint Genome Institute"/>
            <person name="Ahrendt S."/>
            <person name="Riley R."/>
            <person name="Andreopoulos W."/>
            <person name="Labutti K."/>
            <person name="Pangilinan J."/>
            <person name="Ruiz-Duenas F.J."/>
            <person name="Barrasa J.M."/>
            <person name="Sanchez-Garcia M."/>
            <person name="Camarero S."/>
            <person name="Miyauchi S."/>
            <person name="Serrano A."/>
            <person name="Linde D."/>
            <person name="Babiker R."/>
            <person name="Drula E."/>
            <person name="Ayuso-Fernandez I."/>
            <person name="Pacheco R."/>
            <person name="Padilla G."/>
            <person name="Ferreira P."/>
            <person name="Barriuso J."/>
            <person name="Kellner H."/>
            <person name="Castanera R."/>
            <person name="Alfaro M."/>
            <person name="Ramirez L."/>
            <person name="Pisabarro A.G."/>
            <person name="Kuo A."/>
            <person name="Tritt A."/>
            <person name="Lipzen A."/>
            <person name="He G."/>
            <person name="Yan M."/>
            <person name="Ng V."/>
            <person name="Cullen D."/>
            <person name="Martin F."/>
            <person name="Rosso M.-N."/>
            <person name="Henrissat B."/>
            <person name="Hibbett D."/>
            <person name="Martinez A.T."/>
            <person name="Grigoriev I.V."/>
        </authorList>
    </citation>
    <scope>NUCLEOTIDE SEQUENCE</scope>
    <source>
        <strain evidence="1">CBS 506.95</strain>
    </source>
</reference>
<proteinExistence type="predicted"/>
<evidence type="ECO:0000313" key="2">
    <source>
        <dbReference type="Proteomes" id="UP000807306"/>
    </source>
</evidence>
<dbReference type="AlphaFoldDB" id="A0A9P6EUJ9"/>
<protein>
    <submittedName>
        <fullName evidence="1">Uncharacterized protein</fullName>
    </submittedName>
</protein>